<evidence type="ECO:0000256" key="2">
    <source>
        <dbReference type="ARBA" id="ARBA00022475"/>
    </source>
</evidence>
<dbReference type="RefSeq" id="WP_278013435.1">
    <property type="nucleotide sequence ID" value="NZ_CP121208.1"/>
</dbReference>
<proteinExistence type="predicted"/>
<evidence type="ECO:0000259" key="8">
    <source>
        <dbReference type="Pfam" id="PF03772"/>
    </source>
</evidence>
<feature type="transmembrane region" description="Helical" evidence="7">
    <location>
        <begin position="270"/>
        <end position="289"/>
    </location>
</feature>
<dbReference type="InterPro" id="IPR025405">
    <property type="entry name" value="DUF4131"/>
</dbReference>
<comment type="subcellular location">
    <subcellularLocation>
        <location evidence="1">Cell membrane</location>
        <topology evidence="1">Multi-pass membrane protein</topology>
    </subcellularLocation>
</comment>
<feature type="transmembrane region" description="Helical" evidence="7">
    <location>
        <begin position="435"/>
        <end position="454"/>
    </location>
</feature>
<evidence type="ECO:0000313" key="11">
    <source>
        <dbReference type="Proteomes" id="UP001215216"/>
    </source>
</evidence>
<sequence length="507" mass="54031">MTDLRLGPPTLVVWCGALAQLQSLWWMIGGLIVCLATLIRNTPLTATLRVCSVALICVNVTGAIATHIHHTDPLGSHAQVGHYARVIMSVVSHPSRQGEYVRFLGRAHAVEYHGQGRTTHLLVNVMTQEPVVLGEQLIVRGKLSVSPRGAGNVVLRGTVEGRVPRNAFLSAASTVRNGLRNHLDYAQPDVAALLVGVVVGDDSQLDRGIKDHMRGLSLSHLTAVSGAHVSLVIGAIVSLIGMRRRWLTALSTCGGVLALLLLVGPDSSVLRAFWMGLGVCVGFACRRPVTAFPLLCITVISVSMFDPELASSFGFVLSVLATAAIVTVGRNTSVALSFFPHPLGEMIAIPMVAGLATAPVIALLQNQVSIWAILANIVVAPVVAPLTISGLAGAVLLSIPGLAWCGGLLVWGAQLCTRWILIVTEILTDFPLSEVPIFVAMATHAGILAILLVFSRHRRVRQANTEGTTDDCERKSVIPSWNNRGHAVERDTTSAGHPDQIRRTGFR</sequence>
<evidence type="ECO:0000256" key="1">
    <source>
        <dbReference type="ARBA" id="ARBA00004651"/>
    </source>
</evidence>
<dbReference type="NCBIfam" id="TIGR00360">
    <property type="entry name" value="ComEC_N-term"/>
    <property type="match status" value="1"/>
</dbReference>
<dbReference type="Proteomes" id="UP001215216">
    <property type="component" value="Chromosome"/>
</dbReference>
<evidence type="ECO:0000256" key="3">
    <source>
        <dbReference type="ARBA" id="ARBA00022692"/>
    </source>
</evidence>
<feature type="transmembrane region" description="Helical" evidence="7">
    <location>
        <begin position="343"/>
        <end position="364"/>
    </location>
</feature>
<evidence type="ECO:0000256" key="6">
    <source>
        <dbReference type="SAM" id="MobiDB-lite"/>
    </source>
</evidence>
<feature type="transmembrane region" description="Helical" evidence="7">
    <location>
        <begin position="309"/>
        <end position="331"/>
    </location>
</feature>
<feature type="region of interest" description="Disordered" evidence="6">
    <location>
        <begin position="488"/>
        <end position="507"/>
    </location>
</feature>
<dbReference type="Pfam" id="PF13567">
    <property type="entry name" value="DUF4131"/>
    <property type="match status" value="1"/>
</dbReference>
<feature type="transmembrane region" description="Helical" evidence="7">
    <location>
        <begin position="370"/>
        <end position="395"/>
    </location>
</feature>
<evidence type="ECO:0000313" key="10">
    <source>
        <dbReference type="EMBL" id="WFM84040.1"/>
    </source>
</evidence>
<dbReference type="EMBL" id="CP121208">
    <property type="protein sequence ID" value="WFM84040.1"/>
    <property type="molecule type" value="Genomic_DNA"/>
</dbReference>
<name>A0ABY8FZU3_9ACTO</name>
<dbReference type="PANTHER" id="PTHR30619">
    <property type="entry name" value="DNA INTERNALIZATION/COMPETENCE PROTEIN COMEC/REC2"/>
    <property type="match status" value="1"/>
</dbReference>
<feature type="transmembrane region" description="Helical" evidence="7">
    <location>
        <begin position="246"/>
        <end position="263"/>
    </location>
</feature>
<dbReference type="InterPro" id="IPR052159">
    <property type="entry name" value="Competence_DNA_uptake"/>
</dbReference>
<keyword evidence="2" id="KW-1003">Cell membrane</keyword>
<feature type="transmembrane region" description="Helical" evidence="7">
    <location>
        <begin position="20"/>
        <end position="39"/>
    </location>
</feature>
<feature type="transmembrane region" description="Helical" evidence="7">
    <location>
        <begin position="218"/>
        <end position="240"/>
    </location>
</feature>
<evidence type="ECO:0000256" key="5">
    <source>
        <dbReference type="ARBA" id="ARBA00023136"/>
    </source>
</evidence>
<protein>
    <submittedName>
        <fullName evidence="10">ComEC/Rec2 family competence protein</fullName>
    </submittedName>
</protein>
<evidence type="ECO:0000256" key="7">
    <source>
        <dbReference type="SAM" id="Phobius"/>
    </source>
</evidence>
<accession>A0ABY8FZU3</accession>
<dbReference type="PANTHER" id="PTHR30619:SF7">
    <property type="entry name" value="BETA-LACTAMASE DOMAIN PROTEIN"/>
    <property type="match status" value="1"/>
</dbReference>
<evidence type="ECO:0000259" key="9">
    <source>
        <dbReference type="Pfam" id="PF13567"/>
    </source>
</evidence>
<gene>
    <name evidence="10" type="ORF">P7079_03440</name>
</gene>
<reference evidence="10 11" key="1">
    <citation type="submission" date="2023-03" db="EMBL/GenBank/DDBJ databases">
        <title>Complete genome of Arcanobacterium canis strain DSM 25104 isolated in 2010 from a canine otitis externa in Germany.</title>
        <authorList>
            <person name="Borowiak M."/>
            <person name="Kreitlow A."/>
            <person name="Malorny B."/>
            <person name="Laemmler C."/>
            <person name="Prenger-Berninghoff E."/>
            <person name="Ploetz M."/>
            <person name="Abdulmawjood A."/>
        </authorList>
    </citation>
    <scope>NUCLEOTIDE SEQUENCE [LARGE SCALE GENOMIC DNA]</scope>
    <source>
        <strain evidence="10 11">DSM 25104</strain>
    </source>
</reference>
<evidence type="ECO:0000256" key="4">
    <source>
        <dbReference type="ARBA" id="ARBA00022989"/>
    </source>
</evidence>
<keyword evidence="11" id="KW-1185">Reference proteome</keyword>
<dbReference type="Pfam" id="PF03772">
    <property type="entry name" value="Competence"/>
    <property type="match status" value="1"/>
</dbReference>
<keyword evidence="5 7" id="KW-0472">Membrane</keyword>
<dbReference type="InterPro" id="IPR004477">
    <property type="entry name" value="ComEC_N"/>
</dbReference>
<keyword evidence="4 7" id="KW-1133">Transmembrane helix</keyword>
<keyword evidence="3 7" id="KW-0812">Transmembrane</keyword>
<feature type="domain" description="ComEC/Rec2-related protein" evidence="8">
    <location>
        <begin position="198"/>
        <end position="454"/>
    </location>
</feature>
<organism evidence="10 11">
    <name type="scientific">Arcanobacterium canis</name>
    <dbReference type="NCBI Taxonomy" id="999183"/>
    <lineage>
        <taxon>Bacteria</taxon>
        <taxon>Bacillati</taxon>
        <taxon>Actinomycetota</taxon>
        <taxon>Actinomycetes</taxon>
        <taxon>Actinomycetales</taxon>
        <taxon>Actinomycetaceae</taxon>
        <taxon>Arcanobacterium</taxon>
    </lineage>
</organism>
<feature type="domain" description="DUF4131" evidence="9">
    <location>
        <begin position="23"/>
        <end position="152"/>
    </location>
</feature>